<reference evidence="2" key="1">
    <citation type="journal article" date="2005" name="Nature">
        <title>The map-based sequence of the rice genome.</title>
        <authorList>
            <consortium name="International rice genome sequencing project (IRGSP)"/>
            <person name="Matsumoto T."/>
            <person name="Wu J."/>
            <person name="Kanamori H."/>
            <person name="Katayose Y."/>
            <person name="Fujisawa M."/>
            <person name="Namiki N."/>
            <person name="Mizuno H."/>
            <person name="Yamamoto K."/>
            <person name="Antonio B.A."/>
            <person name="Baba T."/>
            <person name="Sakata K."/>
            <person name="Nagamura Y."/>
            <person name="Aoki H."/>
            <person name="Arikawa K."/>
            <person name="Arita K."/>
            <person name="Bito T."/>
            <person name="Chiden Y."/>
            <person name="Fujitsuka N."/>
            <person name="Fukunaka R."/>
            <person name="Hamada M."/>
            <person name="Harada C."/>
            <person name="Hayashi A."/>
            <person name="Hijishita S."/>
            <person name="Honda M."/>
            <person name="Hosokawa S."/>
            <person name="Ichikawa Y."/>
            <person name="Idonuma A."/>
            <person name="Iijima M."/>
            <person name="Ikeda M."/>
            <person name="Ikeno M."/>
            <person name="Ito K."/>
            <person name="Ito S."/>
            <person name="Ito T."/>
            <person name="Ito Y."/>
            <person name="Ito Y."/>
            <person name="Iwabuchi A."/>
            <person name="Kamiya K."/>
            <person name="Karasawa W."/>
            <person name="Kurita K."/>
            <person name="Katagiri S."/>
            <person name="Kikuta A."/>
            <person name="Kobayashi H."/>
            <person name="Kobayashi N."/>
            <person name="Machita K."/>
            <person name="Maehara T."/>
            <person name="Masukawa M."/>
            <person name="Mizubayashi T."/>
            <person name="Mukai Y."/>
            <person name="Nagasaki H."/>
            <person name="Nagata Y."/>
            <person name="Naito S."/>
            <person name="Nakashima M."/>
            <person name="Nakama Y."/>
            <person name="Nakamichi Y."/>
            <person name="Nakamura M."/>
            <person name="Meguro A."/>
            <person name="Negishi M."/>
            <person name="Ohta I."/>
            <person name="Ohta T."/>
            <person name="Okamoto M."/>
            <person name="Ono N."/>
            <person name="Saji S."/>
            <person name="Sakaguchi M."/>
            <person name="Sakai K."/>
            <person name="Shibata M."/>
            <person name="Shimokawa T."/>
            <person name="Song J."/>
            <person name="Takazaki Y."/>
            <person name="Terasawa K."/>
            <person name="Tsugane M."/>
            <person name="Tsuji K."/>
            <person name="Ueda S."/>
            <person name="Waki K."/>
            <person name="Yamagata H."/>
            <person name="Yamamoto M."/>
            <person name="Yamamoto S."/>
            <person name="Yamane H."/>
            <person name="Yoshiki S."/>
            <person name="Yoshihara R."/>
            <person name="Yukawa K."/>
            <person name="Zhong H."/>
            <person name="Yano M."/>
            <person name="Yuan Q."/>
            <person name="Ouyang S."/>
            <person name="Liu J."/>
            <person name="Jones K.M."/>
            <person name="Gansberger K."/>
            <person name="Moffat K."/>
            <person name="Hill J."/>
            <person name="Bera J."/>
            <person name="Fadrosh D."/>
            <person name="Jin S."/>
            <person name="Johri S."/>
            <person name="Kim M."/>
            <person name="Overton L."/>
            <person name="Reardon M."/>
            <person name="Tsitrin T."/>
            <person name="Vuong H."/>
            <person name="Weaver B."/>
            <person name="Ciecko A."/>
            <person name="Tallon L."/>
            <person name="Jackson J."/>
            <person name="Pai G."/>
            <person name="Aken S.V."/>
            <person name="Utterback T."/>
            <person name="Reidmuller S."/>
            <person name="Feldblyum T."/>
            <person name="Hsiao J."/>
            <person name="Zismann V."/>
            <person name="Iobst S."/>
            <person name="de Vazeille A.R."/>
            <person name="Buell C.R."/>
            <person name="Ying K."/>
            <person name="Li Y."/>
            <person name="Lu T."/>
            <person name="Huang Y."/>
            <person name="Zhao Q."/>
            <person name="Feng Q."/>
            <person name="Zhang L."/>
            <person name="Zhu J."/>
            <person name="Weng Q."/>
            <person name="Mu J."/>
            <person name="Lu Y."/>
            <person name="Fan D."/>
            <person name="Liu Y."/>
            <person name="Guan J."/>
            <person name="Zhang Y."/>
            <person name="Yu S."/>
            <person name="Liu X."/>
            <person name="Zhang Y."/>
            <person name="Hong G."/>
            <person name="Han B."/>
            <person name="Choisne N."/>
            <person name="Demange N."/>
            <person name="Orjeda G."/>
            <person name="Samain S."/>
            <person name="Cattolico L."/>
            <person name="Pelletier E."/>
            <person name="Couloux A."/>
            <person name="Segurens B."/>
            <person name="Wincker P."/>
            <person name="D'Hont A."/>
            <person name="Scarpelli C."/>
            <person name="Weissenbach J."/>
            <person name="Salanoubat M."/>
            <person name="Quetier F."/>
            <person name="Yu Y."/>
            <person name="Kim H.R."/>
            <person name="Rambo T."/>
            <person name="Currie J."/>
            <person name="Collura K."/>
            <person name="Luo M."/>
            <person name="Yang T."/>
            <person name="Ammiraju J.S.S."/>
            <person name="Engler F."/>
            <person name="Soderlund C."/>
            <person name="Wing R.A."/>
            <person name="Palmer L.E."/>
            <person name="de la Bastide M."/>
            <person name="Spiegel L."/>
            <person name="Nascimento L."/>
            <person name="Zutavern T."/>
            <person name="O'Shaughnessy A."/>
            <person name="Dike S."/>
            <person name="Dedhia N."/>
            <person name="Preston R."/>
            <person name="Balija V."/>
            <person name="McCombie W.R."/>
            <person name="Chow T."/>
            <person name="Chen H."/>
            <person name="Chung M."/>
            <person name="Chen C."/>
            <person name="Shaw J."/>
            <person name="Wu H."/>
            <person name="Hsiao K."/>
            <person name="Chao Y."/>
            <person name="Chu M."/>
            <person name="Cheng C."/>
            <person name="Hour A."/>
            <person name="Lee P."/>
            <person name="Lin S."/>
            <person name="Lin Y."/>
            <person name="Liou J."/>
            <person name="Liu S."/>
            <person name="Hsing Y."/>
            <person name="Raghuvanshi S."/>
            <person name="Mohanty A."/>
            <person name="Bharti A.K."/>
            <person name="Gaur A."/>
            <person name="Gupta V."/>
            <person name="Kumar D."/>
            <person name="Ravi V."/>
            <person name="Vij S."/>
            <person name="Kapur A."/>
            <person name="Khurana P."/>
            <person name="Khurana P."/>
            <person name="Khurana J.P."/>
            <person name="Tyagi A.K."/>
            <person name="Gaikwad K."/>
            <person name="Singh A."/>
            <person name="Dalal V."/>
            <person name="Srivastava S."/>
            <person name="Dixit A."/>
            <person name="Pal A.K."/>
            <person name="Ghazi I.A."/>
            <person name="Yadav M."/>
            <person name="Pandit A."/>
            <person name="Bhargava A."/>
            <person name="Sureshbabu K."/>
            <person name="Batra K."/>
            <person name="Sharma T.R."/>
            <person name="Mohapatra T."/>
            <person name="Singh N.K."/>
            <person name="Messing J."/>
            <person name="Nelson A.B."/>
            <person name="Fuks G."/>
            <person name="Kavchok S."/>
            <person name="Keizer G."/>
            <person name="Linton E."/>
            <person name="Llaca V."/>
            <person name="Song R."/>
            <person name="Tanyolac B."/>
            <person name="Young S."/>
            <person name="Ho-Il K."/>
            <person name="Hahn J.H."/>
            <person name="Sangsakoo G."/>
            <person name="Vanavichit A."/>
            <person name="de Mattos Luiz.A.T."/>
            <person name="Zimmer P.D."/>
            <person name="Malone G."/>
            <person name="Dellagostin O."/>
            <person name="de Oliveira A.C."/>
            <person name="Bevan M."/>
            <person name="Bancroft I."/>
            <person name="Minx P."/>
            <person name="Cordum H."/>
            <person name="Wilson R."/>
            <person name="Cheng Z."/>
            <person name="Jin W."/>
            <person name="Jiang J."/>
            <person name="Leong S.A."/>
            <person name="Iwama H."/>
            <person name="Gojobori T."/>
            <person name="Itoh T."/>
            <person name="Niimura Y."/>
            <person name="Fujii Y."/>
            <person name="Habara T."/>
            <person name="Sakai H."/>
            <person name="Sato Y."/>
            <person name="Wilson G."/>
            <person name="Kumar K."/>
            <person name="McCouch S."/>
            <person name="Juretic N."/>
            <person name="Hoen D."/>
            <person name="Wright S."/>
            <person name="Bruskiewich R."/>
            <person name="Bureau T."/>
            <person name="Miyao A."/>
            <person name="Hirochika H."/>
            <person name="Nishikawa T."/>
            <person name="Kadowaki K."/>
            <person name="Sugiura M."/>
            <person name="Burr B."/>
            <person name="Sasaki T."/>
        </authorList>
    </citation>
    <scope>NUCLEOTIDE SEQUENCE [LARGE SCALE GENOMIC DNA]</scope>
    <source>
        <strain evidence="2">cv. Nipponbare</strain>
    </source>
</reference>
<evidence type="ECO:0000313" key="1">
    <source>
        <dbReference type="EMBL" id="BAS83622.1"/>
    </source>
</evidence>
<dbReference type="InParanoid" id="A0A0P0VW91"/>
<reference evidence="1 2" key="2">
    <citation type="journal article" date="2013" name="Plant Cell Physiol.">
        <title>Rice Annotation Project Database (RAP-DB): an integrative and interactive database for rice genomics.</title>
        <authorList>
            <person name="Sakai H."/>
            <person name="Lee S.S."/>
            <person name="Tanaka T."/>
            <person name="Numa H."/>
            <person name="Kim J."/>
            <person name="Kawahara Y."/>
            <person name="Wakimoto H."/>
            <person name="Yang C.C."/>
            <person name="Iwamoto M."/>
            <person name="Abe T."/>
            <person name="Yamada Y."/>
            <person name="Muto A."/>
            <person name="Inokuchi H."/>
            <person name="Ikemura T."/>
            <person name="Matsumoto T."/>
            <person name="Sasaki T."/>
            <person name="Itoh T."/>
        </authorList>
    </citation>
    <scope>NUCLEOTIDE SEQUENCE [LARGE SCALE GENOMIC DNA]</scope>
    <source>
        <strain evidence="2">cv. Nipponbare</strain>
    </source>
</reference>
<organism evidence="1 2">
    <name type="scientific">Oryza sativa subsp. japonica</name>
    <name type="common">Rice</name>
    <dbReference type="NCBI Taxonomy" id="39947"/>
    <lineage>
        <taxon>Eukaryota</taxon>
        <taxon>Viridiplantae</taxon>
        <taxon>Streptophyta</taxon>
        <taxon>Embryophyta</taxon>
        <taxon>Tracheophyta</taxon>
        <taxon>Spermatophyta</taxon>
        <taxon>Magnoliopsida</taxon>
        <taxon>Liliopsida</taxon>
        <taxon>Poales</taxon>
        <taxon>Poaceae</taxon>
        <taxon>BOP clade</taxon>
        <taxon>Oryzoideae</taxon>
        <taxon>Oryzeae</taxon>
        <taxon>Oryzinae</taxon>
        <taxon>Oryza</taxon>
        <taxon>Oryza sativa</taxon>
    </lineage>
</organism>
<gene>
    <name evidence="1" type="ordered locus">Os03g0285501</name>
    <name evidence="1" type="ORF">OSNPB_030285501</name>
</gene>
<reference evidence="1 2" key="3">
    <citation type="journal article" date="2013" name="Rice">
        <title>Improvement of the Oryza sativa Nipponbare reference genome using next generation sequence and optical map data.</title>
        <authorList>
            <person name="Kawahara Y."/>
            <person name="de la Bastide M."/>
            <person name="Hamilton J.P."/>
            <person name="Kanamori H."/>
            <person name="McCombie W.R."/>
            <person name="Ouyang S."/>
            <person name="Schwartz D.C."/>
            <person name="Tanaka T."/>
            <person name="Wu J."/>
            <person name="Zhou S."/>
            <person name="Childs K.L."/>
            <person name="Davidson R.M."/>
            <person name="Lin H."/>
            <person name="Quesada-Ocampo L."/>
            <person name="Vaillancourt B."/>
            <person name="Sakai H."/>
            <person name="Lee S.S."/>
            <person name="Kim J."/>
            <person name="Numa H."/>
            <person name="Itoh T."/>
            <person name="Buell C.R."/>
            <person name="Matsumoto T."/>
        </authorList>
    </citation>
    <scope>NUCLEOTIDE SEQUENCE [LARGE SCALE GENOMIC DNA]</scope>
    <source>
        <strain evidence="2">cv. Nipponbare</strain>
    </source>
</reference>
<name>A0A0P0VW91_ORYSJ</name>
<protein>
    <submittedName>
        <fullName evidence="1">Os03g0285501 protein</fullName>
    </submittedName>
</protein>
<accession>A0A0P0VW91</accession>
<dbReference type="AlphaFoldDB" id="A0A0P0VW91"/>
<dbReference type="EMBL" id="AP014959">
    <property type="protein sequence ID" value="BAS83622.1"/>
    <property type="molecule type" value="Genomic_DNA"/>
</dbReference>
<dbReference type="Proteomes" id="UP000059680">
    <property type="component" value="Chromosome 3"/>
</dbReference>
<sequence>MEAVALRQAQPSAAFASALSGGPHCQYAPRPCCRRLRSMSSTTASFPPLWSLELEAGEVAMGGDGRGSSWAGEEGRRS</sequence>
<keyword evidence="2" id="KW-1185">Reference proteome</keyword>
<proteinExistence type="predicted"/>
<evidence type="ECO:0000313" key="2">
    <source>
        <dbReference type="Proteomes" id="UP000059680"/>
    </source>
</evidence>
<dbReference type="PaxDb" id="39947-A0A0P0VW91"/>